<gene>
    <name evidence="2" type="ORF">CEY16_06450</name>
</gene>
<evidence type="ECO:0000256" key="1">
    <source>
        <dbReference type="SAM" id="Phobius"/>
    </source>
</evidence>
<keyword evidence="1" id="KW-0812">Transmembrane</keyword>
<reference evidence="2 3" key="1">
    <citation type="submission" date="2017-06" db="EMBL/GenBank/DDBJ databases">
        <title>the draft geome sequence of Illustriluteabacillus marina B3227.</title>
        <authorList>
            <person name="He R.-H."/>
            <person name="Du Z.-J."/>
        </authorList>
    </citation>
    <scope>NUCLEOTIDE SEQUENCE [LARGE SCALE GENOMIC DNA]</scope>
    <source>
        <strain evidence="2 3">B3227</strain>
    </source>
</reference>
<evidence type="ECO:0000313" key="3">
    <source>
        <dbReference type="Proteomes" id="UP000243524"/>
    </source>
</evidence>
<keyword evidence="3" id="KW-1185">Reference proteome</keyword>
<organism evidence="2 3">
    <name type="scientific">Halalkalibacillus sediminis</name>
    <dbReference type="NCBI Taxonomy" id="2018042"/>
    <lineage>
        <taxon>Bacteria</taxon>
        <taxon>Bacillati</taxon>
        <taxon>Bacillota</taxon>
        <taxon>Bacilli</taxon>
        <taxon>Bacillales</taxon>
        <taxon>Bacillaceae</taxon>
        <taxon>Halalkalibacillus</taxon>
    </lineage>
</organism>
<evidence type="ECO:0008006" key="4">
    <source>
        <dbReference type="Google" id="ProtNLM"/>
    </source>
</evidence>
<keyword evidence="1" id="KW-0472">Membrane</keyword>
<evidence type="ECO:0000313" key="2">
    <source>
        <dbReference type="EMBL" id="PKR78152.1"/>
    </source>
</evidence>
<name>A0A2I0QUX2_9BACI</name>
<protein>
    <recommendedName>
        <fullName evidence="4">DUF5673 domain-containing protein</fullName>
    </recommendedName>
</protein>
<feature type="transmembrane region" description="Helical" evidence="1">
    <location>
        <begin position="7"/>
        <end position="26"/>
    </location>
</feature>
<feature type="transmembrane region" description="Helical" evidence="1">
    <location>
        <begin position="46"/>
        <end position="65"/>
    </location>
</feature>
<accession>A0A2I0QUX2</accession>
<keyword evidence="1" id="KW-1133">Transmembrane helix</keyword>
<proteinExistence type="predicted"/>
<comment type="caution">
    <text evidence="2">The sequence shown here is derived from an EMBL/GenBank/DDBJ whole genome shotgun (WGS) entry which is preliminary data.</text>
</comment>
<feature type="transmembrane region" description="Helical" evidence="1">
    <location>
        <begin position="77"/>
        <end position="102"/>
    </location>
</feature>
<dbReference type="Proteomes" id="UP000243524">
    <property type="component" value="Unassembled WGS sequence"/>
</dbReference>
<dbReference type="OrthoDB" id="2449392at2"/>
<dbReference type="EMBL" id="PJNH01000002">
    <property type="protein sequence ID" value="PKR78152.1"/>
    <property type="molecule type" value="Genomic_DNA"/>
</dbReference>
<sequence>MPYIVSTGLILLVSSIFIPFPAVMFIQDMLFFSYDHLSFVRLTSTYFSFGVGMVWIALVLFSFLLTKRHAEKKGKKYKLTALHFAFLLFGFLMFVLSIYHYYYLDENGAHSNSFWTVSETSIAWTEVEEVSRVVKEDDYRVLSYTFKNDEKSVTIPYKTEDTDTAYTIKSVVENYGWEVEDNFTAE</sequence>
<dbReference type="AlphaFoldDB" id="A0A2I0QUX2"/>